<comment type="caution">
    <text evidence="1">The sequence shown here is derived from an EMBL/GenBank/DDBJ whole genome shotgun (WGS) entry which is preliminary data.</text>
</comment>
<dbReference type="RefSeq" id="WP_005880339.1">
    <property type="nucleotide sequence ID" value="NZ_CABGIQ010000043.1"/>
</dbReference>
<sequence length="224" mass="25719">MKGLIPVTATQTPDGIFWSSQDQNYVPRLLNYLKIDYSDYEWETVPGYDLTPEKIAEYEAVAVTSMSQRYFPLIKQAKPSIKAIKIGAEDFMRQMAPKGAVVGRTTGYVLVDNQKMSQKNQPKNPMTFNYENLRQVMRDYPKIYWEVVTFDELKERLRKNTKNVTVGLIPKTYAYEKYLQTGSPDVAIVKLTPKQLEKTPVAYEAAMLITGAITMVLMTLRVFF</sequence>
<evidence type="ECO:0000313" key="1">
    <source>
        <dbReference type="EMBL" id="RCA11288.1"/>
    </source>
</evidence>
<proteinExistence type="predicted"/>
<dbReference type="AlphaFoldDB" id="A0A367CFP6"/>
<dbReference type="GeneID" id="56741894"/>
<dbReference type="Proteomes" id="UP000252797">
    <property type="component" value="Unassembled WGS sequence"/>
</dbReference>
<evidence type="ECO:0000313" key="2">
    <source>
        <dbReference type="Proteomes" id="UP000252797"/>
    </source>
</evidence>
<protein>
    <submittedName>
        <fullName evidence="1">Uncharacterized protein</fullName>
    </submittedName>
</protein>
<organism evidence="1 2">
    <name type="scientific">Enterococcus durans</name>
    <dbReference type="NCBI Taxonomy" id="53345"/>
    <lineage>
        <taxon>Bacteria</taxon>
        <taxon>Bacillati</taxon>
        <taxon>Bacillota</taxon>
        <taxon>Bacilli</taxon>
        <taxon>Lactobacillales</taxon>
        <taxon>Enterococcaceae</taxon>
        <taxon>Enterococcus</taxon>
    </lineage>
</organism>
<dbReference type="EMBL" id="LEPB01000004">
    <property type="protein sequence ID" value="RCA11288.1"/>
    <property type="molecule type" value="Genomic_DNA"/>
</dbReference>
<dbReference type="KEGG" id="edu:LIU_10685"/>
<name>A0A367CFP6_9ENTE</name>
<accession>A0A367CFP6</accession>
<gene>
    <name evidence="1" type="ORF">EA71_02043</name>
</gene>
<reference evidence="1 2" key="1">
    <citation type="submission" date="2015-06" db="EMBL/GenBank/DDBJ databases">
        <title>The Genome Sequence of Enterococcus durans 4EA1.</title>
        <authorList>
            <consortium name="The Broad Institute Genomics Platform"/>
            <consortium name="The Broad Institute Genome Sequencing Center for Infectious Disease"/>
            <person name="Earl A.M."/>
            <person name="Van Tyne D."/>
            <person name="Lebreton F."/>
            <person name="Saavedra J.T."/>
            <person name="Gilmore M.S."/>
            <person name="Manson Mcguire A."/>
            <person name="Clock S."/>
            <person name="Crupain M."/>
            <person name="Rangan U."/>
            <person name="Young S."/>
            <person name="Abouelleil A."/>
            <person name="Cao P."/>
            <person name="Chapman S.B."/>
            <person name="Griggs A."/>
            <person name="Priest M."/>
            <person name="Shea T."/>
            <person name="Wortman J."/>
            <person name="Nusbaum C."/>
            <person name="Birren B."/>
        </authorList>
    </citation>
    <scope>NUCLEOTIDE SEQUENCE [LARGE SCALE GENOMIC DNA]</scope>
    <source>
        <strain evidence="1 2">4EA1</strain>
    </source>
</reference>